<proteinExistence type="predicted"/>
<evidence type="ECO:0000313" key="3">
    <source>
        <dbReference type="Proteomes" id="UP000284706"/>
    </source>
</evidence>
<reference evidence="2 3" key="1">
    <citation type="journal article" date="2018" name="Evol. Lett.">
        <title>Horizontal gene cluster transfer increased hallucinogenic mushroom diversity.</title>
        <authorList>
            <person name="Reynolds H.T."/>
            <person name="Vijayakumar V."/>
            <person name="Gluck-Thaler E."/>
            <person name="Korotkin H.B."/>
            <person name="Matheny P.B."/>
            <person name="Slot J.C."/>
        </authorList>
    </citation>
    <scope>NUCLEOTIDE SEQUENCE [LARGE SCALE GENOMIC DNA]</scope>
    <source>
        <strain evidence="2 3">SRW20</strain>
    </source>
</reference>
<keyword evidence="3" id="KW-1185">Reference proteome</keyword>
<gene>
    <name evidence="2" type="ORF">CVT26_004901</name>
</gene>
<name>A0A409YIW9_9AGAR</name>
<dbReference type="Proteomes" id="UP000284706">
    <property type="component" value="Unassembled WGS sequence"/>
</dbReference>
<comment type="caution">
    <text evidence="2">The sequence shown here is derived from an EMBL/GenBank/DDBJ whole genome shotgun (WGS) entry which is preliminary data.</text>
</comment>
<dbReference type="EMBL" id="NHYE01000797">
    <property type="protein sequence ID" value="PPR02957.1"/>
    <property type="molecule type" value="Genomic_DNA"/>
</dbReference>
<protein>
    <submittedName>
        <fullName evidence="2">Uncharacterized protein</fullName>
    </submittedName>
</protein>
<dbReference type="InParanoid" id="A0A409YIW9"/>
<organism evidence="2 3">
    <name type="scientific">Gymnopilus dilepis</name>
    <dbReference type="NCBI Taxonomy" id="231916"/>
    <lineage>
        <taxon>Eukaryota</taxon>
        <taxon>Fungi</taxon>
        <taxon>Dikarya</taxon>
        <taxon>Basidiomycota</taxon>
        <taxon>Agaricomycotina</taxon>
        <taxon>Agaricomycetes</taxon>
        <taxon>Agaricomycetidae</taxon>
        <taxon>Agaricales</taxon>
        <taxon>Agaricineae</taxon>
        <taxon>Hymenogastraceae</taxon>
        <taxon>Gymnopilus</taxon>
    </lineage>
</organism>
<feature type="compositionally biased region" description="Basic and acidic residues" evidence="1">
    <location>
        <begin position="25"/>
        <end position="38"/>
    </location>
</feature>
<accession>A0A409YIW9</accession>
<dbReference type="AlphaFoldDB" id="A0A409YIW9"/>
<evidence type="ECO:0000256" key="1">
    <source>
        <dbReference type="SAM" id="MobiDB-lite"/>
    </source>
</evidence>
<feature type="region of interest" description="Disordered" evidence="1">
    <location>
        <begin position="1"/>
        <end position="79"/>
    </location>
</feature>
<sequence length="79" mass="8873">MFGIEEARNIEAADHIRQKCSAGRIIKDRDRKAPRREQAPTTEANSSKKEKIPPQAQEPSAHPPRHGHGGKKVEQKGRK</sequence>
<feature type="compositionally biased region" description="Basic and acidic residues" evidence="1">
    <location>
        <begin position="1"/>
        <end position="17"/>
    </location>
</feature>
<evidence type="ECO:0000313" key="2">
    <source>
        <dbReference type="EMBL" id="PPR02957.1"/>
    </source>
</evidence>